<dbReference type="InterPro" id="IPR006058">
    <property type="entry name" value="2Fe2S_fd_BS"/>
</dbReference>
<name>A0A8B8B5B9_CRAVI</name>
<dbReference type="SUPFAM" id="SSF54665">
    <property type="entry name" value="CO dehydrogenase molybdoprotein N-domain-like"/>
    <property type="match status" value="1"/>
</dbReference>
<evidence type="ECO:0000256" key="5">
    <source>
        <dbReference type="ARBA" id="ARBA00022714"/>
    </source>
</evidence>
<feature type="binding site" evidence="13">
    <location>
        <position position="899"/>
    </location>
    <ligand>
        <name>substrate</name>
    </ligand>
</feature>
<dbReference type="Gene3D" id="3.30.43.10">
    <property type="entry name" value="Uridine Diphospho-n-acetylenolpyruvylglucosamine Reductase, domain 2"/>
    <property type="match status" value="1"/>
</dbReference>
<dbReference type="InterPro" id="IPR046867">
    <property type="entry name" value="AldOxase/xan_DH_MoCoBD2"/>
</dbReference>
<dbReference type="InterPro" id="IPR002888">
    <property type="entry name" value="2Fe-2S-bd"/>
</dbReference>
<dbReference type="InterPro" id="IPR036884">
    <property type="entry name" value="2Fe-2S-bd_dom_sf"/>
</dbReference>
<keyword evidence="4" id="KW-0285">Flavoprotein</keyword>
<dbReference type="InterPro" id="IPR005107">
    <property type="entry name" value="CO_DH_flav_C"/>
</dbReference>
<feature type="domain" description="2Fe-2S ferredoxin-type" evidence="15">
    <location>
        <begin position="14"/>
        <end position="101"/>
    </location>
</feature>
<dbReference type="PANTHER" id="PTHR45444">
    <property type="entry name" value="XANTHINE DEHYDROGENASE"/>
    <property type="match status" value="1"/>
</dbReference>
<dbReference type="SMART" id="SM01008">
    <property type="entry name" value="Ald_Xan_dh_C"/>
    <property type="match status" value="1"/>
</dbReference>
<dbReference type="InterPro" id="IPR016208">
    <property type="entry name" value="Ald_Oxase/xanthine_DH-like"/>
</dbReference>
<dbReference type="Gene3D" id="3.30.390.50">
    <property type="entry name" value="CO dehydrogenase flavoprotein, C-terminal domain"/>
    <property type="match status" value="1"/>
</dbReference>
<feature type="binding site" evidence="13">
    <location>
        <position position="422"/>
    </location>
    <ligand>
        <name>FAD</name>
        <dbReference type="ChEBI" id="CHEBI:57692"/>
    </ligand>
</feature>
<evidence type="ECO:0000256" key="2">
    <source>
        <dbReference type="ARBA" id="ARBA00006849"/>
    </source>
</evidence>
<evidence type="ECO:0000256" key="11">
    <source>
        <dbReference type="ARBA" id="ARBA00034078"/>
    </source>
</evidence>
<dbReference type="Proteomes" id="UP000694844">
    <property type="component" value="Chromosome 8"/>
</dbReference>
<evidence type="ECO:0000256" key="12">
    <source>
        <dbReference type="PIRSR" id="PIRSR000127-1"/>
    </source>
</evidence>
<dbReference type="SUPFAM" id="SSF54292">
    <property type="entry name" value="2Fe-2S ferredoxin-like"/>
    <property type="match status" value="1"/>
</dbReference>
<dbReference type="SUPFAM" id="SSF47741">
    <property type="entry name" value="CO dehydrogenase ISP C-domain like"/>
    <property type="match status" value="1"/>
</dbReference>
<sequence>MYKTYVNKLMEEQSALVFFVNGKKISIDSPDPKVTLIQYLRRNLYLTGTKEACSQGACGACTVMVSYYNHHQKKIVHYSGNACLTLLCSLHGMAVTTVEGIGSTRNGLHPIQQNMMENHGVQCGFCTPGMVMTMYTFFRNNPKPTQEGMERALEGNLCRCTGYRPILESFKKSCPCGLGLCQQSAEEKKELAEKTATEKPTLENYDKSQDVIFPNELQKSTEFSQKNVMFVGGGYTWLRPVSLAKLLELKKAFPKATIVMGSQTVIGSKIRNNSLPSPEILCCTQVVELKRMTQDTQAITVGSAVTFAQMEAFLQETLKETKEKDCSVVAALLEALRWIGADQLRNVATLGGHLMSVGPHDLQTLMLTVGAELNFVSTENQAKKIPYEKYVKNGINAPRSTDILVSVAIPLNKQNEKVLYTKQPFRRGMDYAIVNAGMCLKVDDKNGNIDTLRFCVGNIEDKPCSLDKVSGLAKGKTLDDKLIPGICDVIIEELKGCKADSLKYKVSLACGFFYKMFKQITETILATKEKTEFGLTSALSSGAQYYDVPNPEAKEIVWKPIPHAAAKSLTTGEAVFIDDMPNYSNELSMWFVASTKAHANIVSIDPSAALAVPGVVDYVDCRDVPGNNDYGPLVHDIPLFAKKEVSFHGQPIGGIIAETREIARAAARLVKIEYEELPAILTLDEAIEKKSMDPYTANHTNGDVDKGLAEAEITLEGVVQTAAQEHLYMEPISALVVPKREDNEVEVFVNTQEAANCQKDVGHFLGIPFNRVSVRVKRIGGGFGGKALDTIEASGVAAVAAWKVNRPVRLIYTRAYDVKTSSKRHPVKAVYKAGFTKEGKITSLSVDLYLNAGWNNGISMFVMELGMLSMEGAFNIPNYRGTGRVCLTNLPSNGAFRGFGAPQGTFIIHSIMYDIAKHTGIPFNKIREMNLYQEGDKNIHGMVLKHFNLPLCWEDCKKQSKFEETSKAIEEFNSKNRYRKRGVAMSFCVLSIGYPMLFMCQAGALVNIYQDGSVLVTHGGIELGQGLYTKMIQVAATVLEIPVDKVYISETSTVTVPNAVETGGSFVADLNGGAVMNACQILKERLQPLRDAMPEATWEQLVQAAIFSRISLSASGFYKSRELGYDFHKQGEGQYCNYNSYGAASTVVEIDCLTGEHQILRTDIVFDVGKSLNPAIDVGQIEGGFVQGVGLMTNEKLMINKDTGELSSYGPGNYKVPGIRNIPKEFNVTLLKDAQGENRPLYSSKGIGEPPLLLGASVHLALREAVNAARSDQGLSDNYKLACPATPEVIRMGCAGPIVKKVDAIQENNQNIQF</sequence>
<protein>
    <submittedName>
        <fullName evidence="18 19">Xanthine dehydrogenase/oxidase-like isoform X1</fullName>
    </submittedName>
    <submittedName>
        <fullName evidence="20">Xanthine dehydrogenase/oxidase-like isoform X2</fullName>
    </submittedName>
</protein>
<keyword evidence="9 14" id="KW-0408">Iron</keyword>
<dbReference type="Gene3D" id="3.10.20.30">
    <property type="match status" value="1"/>
</dbReference>
<evidence type="ECO:0000259" key="16">
    <source>
        <dbReference type="PROSITE" id="PS51387"/>
    </source>
</evidence>
<feature type="binding site" evidence="14">
    <location>
        <position position="752"/>
    </location>
    <ligand>
        <name>Mo-molybdopterin</name>
        <dbReference type="ChEBI" id="CHEBI:71302"/>
    </ligand>
    <ligandPart>
        <name>Mo</name>
        <dbReference type="ChEBI" id="CHEBI:28685"/>
    </ligandPart>
</feature>
<dbReference type="OrthoDB" id="8300278at2759"/>
<dbReference type="Pfam" id="PF20256">
    <property type="entry name" value="MoCoBD_2"/>
    <property type="match status" value="1"/>
</dbReference>
<dbReference type="InterPro" id="IPR002346">
    <property type="entry name" value="Mopterin_DH_FAD-bd"/>
</dbReference>
<reference evidence="18 19" key="1">
    <citation type="submission" date="2025-04" db="UniProtKB">
        <authorList>
            <consortium name="RefSeq"/>
        </authorList>
    </citation>
    <scope>IDENTIFICATION</scope>
    <source>
        <tissue evidence="18 19">Whole sample</tissue>
    </source>
</reference>
<feature type="binding site" evidence="14">
    <location>
        <position position="783"/>
    </location>
    <ligand>
        <name>Mo-molybdopterin</name>
        <dbReference type="ChEBI" id="CHEBI:71302"/>
    </ligand>
    <ligandPart>
        <name>Mo</name>
        <dbReference type="ChEBI" id="CHEBI:28685"/>
    </ligandPart>
</feature>
<dbReference type="Pfam" id="PF01315">
    <property type="entry name" value="Ald_Xan_dh_C"/>
    <property type="match status" value="1"/>
</dbReference>
<evidence type="ECO:0000256" key="7">
    <source>
        <dbReference type="ARBA" id="ARBA00022827"/>
    </source>
</evidence>
<dbReference type="InterPro" id="IPR036856">
    <property type="entry name" value="Ald_Oxase/Xan_DH_a/b_sf"/>
</dbReference>
<dbReference type="InterPro" id="IPR036318">
    <property type="entry name" value="FAD-bd_PCMH-like_sf"/>
</dbReference>
<feature type="active site" description="Proton acceptor" evidence="12">
    <location>
        <position position="1249"/>
    </location>
</feature>
<dbReference type="InterPro" id="IPR016166">
    <property type="entry name" value="FAD-bd_PCMH"/>
</dbReference>
<evidence type="ECO:0000313" key="18">
    <source>
        <dbReference type="RefSeq" id="XP_022298282.1"/>
    </source>
</evidence>
<evidence type="ECO:0000256" key="1">
    <source>
        <dbReference type="ARBA" id="ARBA00001974"/>
    </source>
</evidence>
<dbReference type="Gene3D" id="1.10.150.120">
    <property type="entry name" value="[2Fe-2S]-binding domain"/>
    <property type="match status" value="1"/>
</dbReference>
<dbReference type="SUPFAM" id="SSF56003">
    <property type="entry name" value="Molybdenum cofactor-binding domain"/>
    <property type="match status" value="1"/>
</dbReference>
<evidence type="ECO:0000313" key="20">
    <source>
        <dbReference type="RefSeq" id="XP_022298284.1"/>
    </source>
</evidence>
<dbReference type="PIRSF" id="PIRSF000127">
    <property type="entry name" value="Xanthine_DH"/>
    <property type="match status" value="1"/>
</dbReference>
<keyword evidence="3 14" id="KW-0500">Molybdenum</keyword>
<dbReference type="PROSITE" id="PS51387">
    <property type="entry name" value="FAD_PCMH"/>
    <property type="match status" value="1"/>
</dbReference>
<comment type="similarity">
    <text evidence="2">Belongs to the xanthine dehydrogenase family.</text>
</comment>
<dbReference type="PANTHER" id="PTHR45444:SF3">
    <property type="entry name" value="XANTHINE DEHYDROGENASE"/>
    <property type="match status" value="1"/>
</dbReference>
<dbReference type="SUPFAM" id="SSF55447">
    <property type="entry name" value="CO dehydrogenase flavoprotein C-terminal domain-like"/>
    <property type="match status" value="1"/>
</dbReference>
<dbReference type="Gene3D" id="3.30.365.10">
    <property type="entry name" value="Aldehyde oxidase/xanthine dehydrogenase, molybdopterin binding domain"/>
    <property type="match status" value="4"/>
</dbReference>
<feature type="binding site" evidence="14">
    <location>
        <position position="123"/>
    </location>
    <ligand>
        <name>[2Fe-2S] cluster</name>
        <dbReference type="ChEBI" id="CHEBI:190135"/>
        <label>2</label>
    </ligand>
</feature>
<keyword evidence="17" id="KW-1185">Reference proteome</keyword>
<dbReference type="Pfam" id="PF01799">
    <property type="entry name" value="Fer2_2"/>
    <property type="match status" value="1"/>
</dbReference>
<dbReference type="RefSeq" id="XP_022298282.1">
    <property type="nucleotide sequence ID" value="XM_022442574.1"/>
</dbReference>
<comment type="cofactor">
    <cofactor evidence="11">
        <name>[2Fe-2S] cluster</name>
        <dbReference type="ChEBI" id="CHEBI:190135"/>
    </cofactor>
</comment>
<dbReference type="InterPro" id="IPR016169">
    <property type="entry name" value="FAD-bd_PCMH_sub2"/>
</dbReference>
<dbReference type="InterPro" id="IPR016167">
    <property type="entry name" value="FAD-bd_PCMH_sub1"/>
</dbReference>
<feature type="binding site" evidence="14">
    <location>
        <position position="126"/>
    </location>
    <ligand>
        <name>[2Fe-2S] cluster</name>
        <dbReference type="ChEBI" id="CHEBI:190135"/>
        <label>2</label>
    </ligand>
</feature>
<dbReference type="GO" id="GO:0051537">
    <property type="term" value="F:2 iron, 2 sulfur cluster binding"/>
    <property type="evidence" value="ECO:0007669"/>
    <property type="project" value="UniProtKB-KW"/>
</dbReference>
<dbReference type="KEGG" id="cvn:111107393"/>
<dbReference type="RefSeq" id="XP_022298283.1">
    <property type="nucleotide sequence ID" value="XM_022442575.1"/>
</dbReference>
<dbReference type="FunFam" id="3.10.20.30:FF:000015">
    <property type="entry name" value="Aldehyde oxidase 1"/>
    <property type="match status" value="1"/>
</dbReference>
<keyword evidence="6 14" id="KW-0479">Metal-binding</keyword>
<dbReference type="InterPro" id="IPR008274">
    <property type="entry name" value="AldOxase/xan_DH_MoCoBD1"/>
</dbReference>
<dbReference type="GeneID" id="111107393"/>
<dbReference type="GO" id="GO:0005506">
    <property type="term" value="F:iron ion binding"/>
    <property type="evidence" value="ECO:0007669"/>
    <property type="project" value="InterPro"/>
</dbReference>
<evidence type="ECO:0000256" key="10">
    <source>
        <dbReference type="ARBA" id="ARBA00023014"/>
    </source>
</evidence>
<dbReference type="Pfam" id="PF02738">
    <property type="entry name" value="MoCoBD_1"/>
    <property type="match status" value="1"/>
</dbReference>
<feature type="binding site" evidence="13">
    <location>
        <position position="361"/>
    </location>
    <ligand>
        <name>FAD</name>
        <dbReference type="ChEBI" id="CHEBI:57692"/>
    </ligand>
</feature>
<dbReference type="InterPro" id="IPR012675">
    <property type="entry name" value="Beta-grasp_dom_sf"/>
</dbReference>
<dbReference type="InterPro" id="IPR001041">
    <property type="entry name" value="2Fe-2S_ferredoxin-type"/>
</dbReference>
<keyword evidence="8" id="KW-0560">Oxidoreductase</keyword>
<gene>
    <name evidence="18 19 20" type="primary">LOC111107393</name>
</gene>
<dbReference type="Gene3D" id="3.90.1170.50">
    <property type="entry name" value="Aldehyde oxidase/xanthine dehydrogenase, a/b hammerhead"/>
    <property type="match status" value="1"/>
</dbReference>
<feature type="binding site" evidence="14">
    <location>
        <position position="160"/>
    </location>
    <ligand>
        <name>[2Fe-2S] cluster</name>
        <dbReference type="ChEBI" id="CHEBI:190135"/>
        <label>2</label>
    </ligand>
</feature>
<dbReference type="PROSITE" id="PS51085">
    <property type="entry name" value="2FE2S_FER_2"/>
    <property type="match status" value="1"/>
</dbReference>
<dbReference type="InterPro" id="IPR000674">
    <property type="entry name" value="Ald_Oxase/Xan_DH_a/b"/>
</dbReference>
<dbReference type="FunFam" id="3.90.1170.50:FF:000001">
    <property type="entry name" value="Aldehyde oxidase 1"/>
    <property type="match status" value="1"/>
</dbReference>
<feature type="binding site" evidence="14">
    <location>
        <position position="83"/>
    </location>
    <ligand>
        <name>[2Fe-2S] cluster</name>
        <dbReference type="ChEBI" id="CHEBI:190135"/>
        <label>1</label>
    </ligand>
</feature>
<feature type="binding site" evidence="14">
    <location>
        <position position="1064"/>
    </location>
    <ligand>
        <name>Mo-molybdopterin</name>
        <dbReference type="ChEBI" id="CHEBI:71302"/>
    </ligand>
    <ligandPart>
        <name>Mo</name>
        <dbReference type="ChEBI" id="CHEBI:28685"/>
    </ligandPart>
</feature>
<keyword evidence="7 13" id="KW-0274">FAD</keyword>
<dbReference type="Gene3D" id="3.30.465.10">
    <property type="match status" value="1"/>
</dbReference>
<evidence type="ECO:0000256" key="14">
    <source>
        <dbReference type="PIRSR" id="PIRSR000127-3"/>
    </source>
</evidence>
<accession>A0A8B8B5B9</accession>
<dbReference type="SMART" id="SM01092">
    <property type="entry name" value="CO_deh_flav_C"/>
    <property type="match status" value="1"/>
</dbReference>
<dbReference type="FunFam" id="3.30.365.10:FF:000002">
    <property type="entry name" value="Xanthine dehydrogenase oxidase"/>
    <property type="match status" value="1"/>
</dbReference>
<dbReference type="CDD" id="cd00207">
    <property type="entry name" value="fer2"/>
    <property type="match status" value="1"/>
</dbReference>
<evidence type="ECO:0000313" key="17">
    <source>
        <dbReference type="Proteomes" id="UP000694844"/>
    </source>
</evidence>
<evidence type="ECO:0000256" key="8">
    <source>
        <dbReference type="ARBA" id="ARBA00023002"/>
    </source>
</evidence>
<dbReference type="FunFam" id="3.30.365.10:FF:000004">
    <property type="entry name" value="Xanthine dehydrogenase oxidase"/>
    <property type="match status" value="1"/>
</dbReference>
<dbReference type="Pfam" id="PF00941">
    <property type="entry name" value="FAD_binding_5"/>
    <property type="match status" value="1"/>
</dbReference>
<evidence type="ECO:0000259" key="15">
    <source>
        <dbReference type="PROSITE" id="PS51085"/>
    </source>
</evidence>
<dbReference type="Pfam" id="PF03450">
    <property type="entry name" value="CO_deh_flav_C"/>
    <property type="match status" value="1"/>
</dbReference>
<feature type="binding site" evidence="14">
    <location>
        <position position="61"/>
    </location>
    <ligand>
        <name>[2Fe-2S] cluster</name>
        <dbReference type="ChEBI" id="CHEBI:190135"/>
        <label>1</label>
    </ligand>
</feature>
<evidence type="ECO:0000313" key="19">
    <source>
        <dbReference type="RefSeq" id="XP_022298283.1"/>
    </source>
</evidence>
<feature type="binding site" evidence="14">
    <location>
        <position position="897"/>
    </location>
    <ligand>
        <name>Mo-molybdopterin</name>
        <dbReference type="ChEBI" id="CHEBI:71302"/>
    </ligand>
    <ligandPart>
        <name>Mo</name>
        <dbReference type="ChEBI" id="CHEBI:28685"/>
    </ligandPart>
</feature>
<dbReference type="GO" id="GO:0071949">
    <property type="term" value="F:FAD binding"/>
    <property type="evidence" value="ECO:0007669"/>
    <property type="project" value="InterPro"/>
</dbReference>
<feature type="domain" description="FAD-binding PCMH-type" evidence="16">
    <location>
        <begin position="230"/>
        <end position="414"/>
    </location>
</feature>
<evidence type="ECO:0000256" key="3">
    <source>
        <dbReference type="ARBA" id="ARBA00022505"/>
    </source>
</evidence>
<evidence type="ECO:0000256" key="6">
    <source>
        <dbReference type="ARBA" id="ARBA00022723"/>
    </source>
</evidence>
<feature type="binding site" evidence="13">
    <location>
        <begin position="258"/>
        <end position="266"/>
    </location>
    <ligand>
        <name>FAD</name>
        <dbReference type="ChEBI" id="CHEBI:57692"/>
    </ligand>
</feature>
<dbReference type="InterPro" id="IPR037165">
    <property type="entry name" value="AldOxase/xan_DH_Mopterin-bd_sf"/>
</dbReference>
<keyword evidence="5 14" id="KW-0001">2Fe-2S</keyword>
<dbReference type="SUPFAM" id="SSF56176">
    <property type="entry name" value="FAD-binding/transporter-associated domain-like"/>
    <property type="match status" value="1"/>
</dbReference>
<comment type="cofactor">
    <cofactor evidence="14">
        <name>[2Fe-2S] cluster</name>
        <dbReference type="ChEBI" id="CHEBI:190135"/>
    </cofactor>
    <text evidence="14">Binds 2 [2Fe-2S] clusters.</text>
</comment>
<proteinExistence type="inferred from homology"/>
<evidence type="ECO:0000256" key="13">
    <source>
        <dbReference type="PIRSR" id="PIRSR000127-2"/>
    </source>
</evidence>
<dbReference type="InterPro" id="IPR036683">
    <property type="entry name" value="CO_DH_flav_C_dom_sf"/>
</dbReference>
<evidence type="ECO:0000256" key="9">
    <source>
        <dbReference type="ARBA" id="ARBA00023004"/>
    </source>
</evidence>
<dbReference type="InterPro" id="IPR036010">
    <property type="entry name" value="2Fe-2S_ferredoxin-like_sf"/>
</dbReference>
<keyword evidence="10 14" id="KW-0411">Iron-sulfur</keyword>
<dbReference type="RefSeq" id="XP_022298284.1">
    <property type="nucleotide sequence ID" value="XM_022442576.1"/>
</dbReference>
<dbReference type="Pfam" id="PF00111">
    <property type="entry name" value="Fer2"/>
    <property type="match status" value="1"/>
</dbReference>
<comment type="cofactor">
    <cofactor evidence="14">
        <name>Mo-molybdopterin</name>
        <dbReference type="ChEBI" id="CHEBI:71302"/>
    </cofactor>
    <text evidence="14">Binds 1 Mo-molybdopterin (Mo-MPT) cofactor per subunit.</text>
</comment>
<feature type="binding site" evidence="14">
    <location>
        <position position="53"/>
    </location>
    <ligand>
        <name>[2Fe-2S] cluster</name>
        <dbReference type="ChEBI" id="CHEBI:190135"/>
        <label>1</label>
    </ligand>
</feature>
<feature type="binding site" evidence="14">
    <location>
        <position position="158"/>
    </location>
    <ligand>
        <name>[2Fe-2S] cluster</name>
        <dbReference type="ChEBI" id="CHEBI:190135"/>
        <label>2</label>
    </ligand>
</feature>
<organism evidence="17 19">
    <name type="scientific">Crassostrea virginica</name>
    <name type="common">Eastern oyster</name>
    <dbReference type="NCBI Taxonomy" id="6565"/>
    <lineage>
        <taxon>Eukaryota</taxon>
        <taxon>Metazoa</taxon>
        <taxon>Spiralia</taxon>
        <taxon>Lophotrochozoa</taxon>
        <taxon>Mollusca</taxon>
        <taxon>Bivalvia</taxon>
        <taxon>Autobranchia</taxon>
        <taxon>Pteriomorphia</taxon>
        <taxon>Ostreida</taxon>
        <taxon>Ostreoidea</taxon>
        <taxon>Ostreidae</taxon>
        <taxon>Crassostrea</taxon>
    </lineage>
</organism>
<comment type="cofactor">
    <cofactor evidence="1 13">
        <name>FAD</name>
        <dbReference type="ChEBI" id="CHEBI:57692"/>
    </cofactor>
</comment>
<dbReference type="FunFam" id="3.30.365.10:FF:000001">
    <property type="entry name" value="Xanthine dehydrogenase oxidase"/>
    <property type="match status" value="1"/>
</dbReference>
<feature type="binding site" evidence="13">
    <location>
        <position position="404"/>
    </location>
    <ligand>
        <name>FAD</name>
        <dbReference type="ChEBI" id="CHEBI:57692"/>
    </ligand>
</feature>
<dbReference type="GO" id="GO:0016491">
    <property type="term" value="F:oxidoreductase activity"/>
    <property type="evidence" value="ECO:0007669"/>
    <property type="project" value="UniProtKB-KW"/>
</dbReference>
<evidence type="ECO:0000256" key="4">
    <source>
        <dbReference type="ARBA" id="ARBA00022630"/>
    </source>
</evidence>
<dbReference type="PROSITE" id="PS00197">
    <property type="entry name" value="2FE2S_FER_1"/>
    <property type="match status" value="1"/>
</dbReference>
<feature type="binding site" evidence="14">
    <location>
        <position position="58"/>
    </location>
    <ligand>
        <name>[2Fe-2S] cluster</name>
        <dbReference type="ChEBI" id="CHEBI:190135"/>
        <label>1</label>
    </ligand>
</feature>